<dbReference type="NCBIfam" id="TIGR01145">
    <property type="entry name" value="ATP_synt_delta"/>
    <property type="match status" value="1"/>
</dbReference>
<comment type="subcellular location">
    <subcellularLocation>
        <location evidence="7">Cell membrane</location>
        <topology evidence="7">Peripheral membrane protein</topology>
    </subcellularLocation>
    <subcellularLocation>
        <location evidence="1">Membrane</location>
    </subcellularLocation>
</comment>
<dbReference type="HOGENOM" id="CLU_085114_4_2_14"/>
<reference evidence="8 9" key="3">
    <citation type="journal article" date="2011" name="J. Bacteriol.">
        <title>Genome sequences of Mycoplasma alligatoris A21JP2T and Mycoplasma crocodyli MP145T.</title>
        <authorList>
            <person name="Brown D.R."/>
            <person name="Farmerie W.G."/>
            <person name="May M."/>
            <person name="Benders G.A."/>
            <person name="Durkin A.S."/>
            <person name="Hlavinka K."/>
            <person name="Hostetler J."/>
            <person name="Jackson J."/>
            <person name="Johnson J."/>
            <person name="Miller R.H."/>
            <person name="Paralanov V."/>
            <person name="Radune D."/>
            <person name="Szczypinski B."/>
            <person name="Glass J.I."/>
        </authorList>
    </citation>
    <scope>NUCLEOTIDE SEQUENCE [LARGE SCALE GENOMIC DNA]</scope>
    <source>
        <strain evidence="9">ATCC 51981 / MP145</strain>
    </source>
</reference>
<dbReference type="KEGG" id="mcd:MCRO_0369"/>
<evidence type="ECO:0000256" key="4">
    <source>
        <dbReference type="ARBA" id="ARBA00023065"/>
    </source>
</evidence>
<comment type="similarity">
    <text evidence="7">Belongs to the ATPase delta chain family.</text>
</comment>
<dbReference type="InterPro" id="IPR000711">
    <property type="entry name" value="ATPase_OSCP/dsu"/>
</dbReference>
<dbReference type="AlphaFoldDB" id="D5E5G2"/>
<dbReference type="OrthoDB" id="400380at2"/>
<organism evidence="8 9">
    <name type="scientific">Mycoplasma crocodyli (strain ATCC 51981 / MP145)</name>
    <dbReference type="NCBI Taxonomy" id="512564"/>
    <lineage>
        <taxon>Bacteria</taxon>
        <taxon>Bacillati</taxon>
        <taxon>Mycoplasmatota</taxon>
        <taxon>Mollicutes</taxon>
        <taxon>Mycoplasmataceae</taxon>
        <taxon>Mycoplasma</taxon>
    </lineage>
</organism>
<keyword evidence="7" id="KW-0139">CF(1)</keyword>
<evidence type="ECO:0000256" key="3">
    <source>
        <dbReference type="ARBA" id="ARBA00022781"/>
    </source>
</evidence>
<evidence type="ECO:0000256" key="5">
    <source>
        <dbReference type="ARBA" id="ARBA00023136"/>
    </source>
</evidence>
<evidence type="ECO:0000256" key="6">
    <source>
        <dbReference type="ARBA" id="ARBA00023310"/>
    </source>
</evidence>
<keyword evidence="8" id="KW-0378">Hydrolase</keyword>
<dbReference type="PRINTS" id="PR00125">
    <property type="entry name" value="ATPASEDELTA"/>
</dbReference>
<evidence type="ECO:0000256" key="1">
    <source>
        <dbReference type="ARBA" id="ARBA00004370"/>
    </source>
</evidence>
<keyword evidence="4 7" id="KW-0406">Ion transport</keyword>
<keyword evidence="2 7" id="KW-0813">Transport</keyword>
<dbReference type="SUPFAM" id="SSF47928">
    <property type="entry name" value="N-terminal domain of the delta subunit of the F1F0-ATP synthase"/>
    <property type="match status" value="1"/>
</dbReference>
<sequence length="185" mass="21694">MYVKANPVGYAIAFYDLIKEVGDFKPIHTQVNKLKDVLVENNDLVAFLNTKSIPIKKKFEIIDEIFDDLDRRLINLVKVVTERNNALLLKHILIHYLRLSNNELNIKFARIVTAEKLQKTELQKIKKKLETLYKEKFELKNEVDEDLISGYQIHLGSEIIERNINNDLEKIKHEIIKEREGINAK</sequence>
<dbReference type="HAMAP" id="MF_01416">
    <property type="entry name" value="ATP_synth_delta_bact"/>
    <property type="match status" value="1"/>
</dbReference>
<dbReference type="STRING" id="512564.MCRO_0369"/>
<protein>
    <recommendedName>
        <fullName evidence="7">ATP synthase subunit delta</fullName>
    </recommendedName>
    <alternativeName>
        <fullName evidence="7">ATP synthase F(1) sector subunit delta</fullName>
    </alternativeName>
    <alternativeName>
        <fullName evidence="7">F-type ATPase subunit delta</fullName>
        <shortName evidence="7">F-ATPase subunit delta</shortName>
    </alternativeName>
</protein>
<comment type="subunit">
    <text evidence="7">F-type ATPases have 2 components, F(1) - the catalytic core - and F(0) - the membrane proton channel. F(1) has five subunits: alpha(3), beta(3), gamma(1), delta(1), epsilon(1). F(0) has three main subunits: a(1), b(2) and c(10-14). The alpha and beta chains form an alternating ring which encloses part of the gamma chain. F(1) is attached to F(0) by a central stalk formed by the gamma and epsilon chains, while a peripheral stalk is formed by the delta and b chains.</text>
</comment>
<keyword evidence="6 7" id="KW-0066">ATP synthesis</keyword>
<dbReference type="Gene3D" id="1.10.520.20">
    <property type="entry name" value="N-terminal domain of the delta subunit of the F1F0-ATP synthase"/>
    <property type="match status" value="1"/>
</dbReference>
<keyword evidence="9" id="KW-1185">Reference proteome</keyword>
<evidence type="ECO:0000313" key="9">
    <source>
        <dbReference type="Proteomes" id="UP000001845"/>
    </source>
</evidence>
<dbReference type="GO" id="GO:0045259">
    <property type="term" value="C:proton-transporting ATP synthase complex"/>
    <property type="evidence" value="ECO:0007669"/>
    <property type="project" value="UniProtKB-KW"/>
</dbReference>
<comment type="function">
    <text evidence="7">F(1)F(0) ATP synthase produces ATP from ADP in the presence of a proton or sodium gradient. F-type ATPases consist of two structural domains, F(1) containing the extramembraneous catalytic core and F(0) containing the membrane proton channel, linked together by a central stalk and a peripheral stalk. During catalysis, ATP synthesis in the catalytic domain of F(1) is coupled via a rotary mechanism of the central stalk subunits to proton translocation.</text>
</comment>
<keyword evidence="5 7" id="KW-0472">Membrane</keyword>
<dbReference type="EMBL" id="CP001991">
    <property type="protein sequence ID" value="ADE19498.1"/>
    <property type="molecule type" value="Genomic_DNA"/>
</dbReference>
<comment type="function">
    <text evidence="7">This protein is part of the stalk that links CF(0) to CF(1). It either transmits conformational changes from CF(0) to CF(1) or is implicated in proton conduction.</text>
</comment>
<dbReference type="RefSeq" id="WP_013054275.1">
    <property type="nucleotide sequence ID" value="NC_014014.1"/>
</dbReference>
<evidence type="ECO:0000256" key="2">
    <source>
        <dbReference type="ARBA" id="ARBA00022448"/>
    </source>
</evidence>
<accession>D5E5G2</accession>
<evidence type="ECO:0000256" key="7">
    <source>
        <dbReference type="HAMAP-Rule" id="MF_01416"/>
    </source>
</evidence>
<dbReference type="GO" id="GO:0016787">
    <property type="term" value="F:hydrolase activity"/>
    <property type="evidence" value="ECO:0007669"/>
    <property type="project" value="UniProtKB-KW"/>
</dbReference>
<dbReference type="Proteomes" id="UP000001845">
    <property type="component" value="Chromosome"/>
</dbReference>
<dbReference type="GO" id="GO:0005886">
    <property type="term" value="C:plasma membrane"/>
    <property type="evidence" value="ECO:0007669"/>
    <property type="project" value="UniProtKB-SubCell"/>
</dbReference>
<reference evidence="9" key="1">
    <citation type="submission" date="2010-03" db="EMBL/GenBank/DDBJ databases">
        <title>The complete genome of Mycoplasma crocodyli MP145.</title>
        <authorList>
            <person name="Glass J.I."/>
            <person name="Durkin A.S."/>
            <person name="Hostetler J."/>
            <person name="Jackson J."/>
            <person name="Johnson J."/>
            <person name="May M.A."/>
            <person name="Paralanov V."/>
            <person name="Radune D."/>
            <person name="Szczypinski B."/>
            <person name="Brown D.R."/>
        </authorList>
    </citation>
    <scope>NUCLEOTIDE SEQUENCE [LARGE SCALE GENOMIC DNA]</scope>
    <source>
        <strain evidence="9">ATCC 51981 / MP145</strain>
    </source>
</reference>
<reference key="2">
    <citation type="submission" date="2010-03" db="EMBL/GenBank/DDBJ databases">
        <authorList>
            <person name="Ma Z."/>
            <person name="Wang X."/>
            <person name="Liu H."/>
        </authorList>
    </citation>
    <scope>NUCLEOTIDE SEQUENCE</scope>
    <source>
        <strain>MP145</strain>
    </source>
</reference>
<evidence type="ECO:0000313" key="8">
    <source>
        <dbReference type="EMBL" id="ADE19498.1"/>
    </source>
</evidence>
<gene>
    <name evidence="7 8" type="primary">atpH</name>
    <name evidence="8" type="ordered locus">MCRO_0369</name>
</gene>
<dbReference type="PANTHER" id="PTHR11910">
    <property type="entry name" value="ATP SYNTHASE DELTA CHAIN"/>
    <property type="match status" value="1"/>
</dbReference>
<dbReference type="InterPro" id="IPR026015">
    <property type="entry name" value="ATP_synth_OSCP/delta_N_sf"/>
</dbReference>
<dbReference type="Pfam" id="PF00213">
    <property type="entry name" value="OSCP"/>
    <property type="match status" value="1"/>
</dbReference>
<proteinExistence type="inferred from homology"/>
<dbReference type="GO" id="GO:0046933">
    <property type="term" value="F:proton-transporting ATP synthase activity, rotational mechanism"/>
    <property type="evidence" value="ECO:0007669"/>
    <property type="project" value="UniProtKB-UniRule"/>
</dbReference>
<keyword evidence="3 7" id="KW-0375">Hydrogen ion transport</keyword>
<dbReference type="eggNOG" id="COG0712">
    <property type="taxonomic scope" value="Bacteria"/>
</dbReference>
<keyword evidence="7" id="KW-1003">Cell membrane</keyword>
<name>D5E5G2_MYCCM</name>